<evidence type="ECO:0000256" key="5">
    <source>
        <dbReference type="ARBA" id="ARBA00022801"/>
    </source>
</evidence>
<comment type="similarity">
    <text evidence="3 14">Belongs to the glycosyl hydrolase 47 family.</text>
</comment>
<keyword evidence="5 14" id="KW-0378">Hydrolase</keyword>
<keyword evidence="7" id="KW-0325">Glycoprotein</keyword>
<feature type="active site" description="Proton donor" evidence="11">
    <location>
        <position position="359"/>
    </location>
</feature>
<keyword evidence="6 13" id="KW-1015">Disulfide bond</keyword>
<dbReference type="PANTHER" id="PTHR11742:SF101">
    <property type="entry name" value="MANNOSYL-OLIGOSACCHARIDE ALPHA-1,2-MANNOSIDASE 1B"/>
    <property type="match status" value="1"/>
</dbReference>
<dbReference type="Proteomes" id="UP001219525">
    <property type="component" value="Unassembled WGS sequence"/>
</dbReference>
<evidence type="ECO:0000256" key="11">
    <source>
        <dbReference type="PIRSR" id="PIRSR601382-1"/>
    </source>
</evidence>
<evidence type="ECO:0000256" key="1">
    <source>
        <dbReference type="ARBA" id="ARBA00001913"/>
    </source>
</evidence>
<accession>A0AAD6VIJ4</accession>
<feature type="active site" evidence="11">
    <location>
        <position position="401"/>
    </location>
</feature>
<protein>
    <recommendedName>
        <fullName evidence="14">alpha-1,2-Mannosidase</fullName>
        <ecNumber evidence="14">3.2.1.-</ecNumber>
    </recommendedName>
</protein>
<evidence type="ECO:0000256" key="15">
    <source>
        <dbReference type="SAM" id="SignalP"/>
    </source>
</evidence>
<dbReference type="FunFam" id="1.50.10.10:FF:000047">
    <property type="entry name" value="Mannosyl-oligosaccharide alpha-1,2-mannosidase"/>
    <property type="match status" value="1"/>
</dbReference>
<comment type="cofactor">
    <cofactor evidence="1 12">
        <name>Ca(2+)</name>
        <dbReference type="ChEBI" id="CHEBI:29108"/>
    </cofactor>
</comment>
<feature type="signal peptide" evidence="15">
    <location>
        <begin position="1"/>
        <end position="18"/>
    </location>
</feature>
<evidence type="ECO:0000256" key="13">
    <source>
        <dbReference type="PIRSR" id="PIRSR601382-3"/>
    </source>
</evidence>
<dbReference type="GO" id="GO:0004571">
    <property type="term" value="F:mannosyl-oligosaccharide 1,2-alpha-mannosidase activity"/>
    <property type="evidence" value="ECO:0007669"/>
    <property type="project" value="UniProtKB-EC"/>
</dbReference>
<evidence type="ECO:0000313" key="16">
    <source>
        <dbReference type="EMBL" id="KAJ7213897.1"/>
    </source>
</evidence>
<evidence type="ECO:0000256" key="9">
    <source>
        <dbReference type="ARBA" id="ARBA00047669"/>
    </source>
</evidence>
<keyword evidence="12" id="KW-0106">Calcium</keyword>
<feature type="disulfide bond" evidence="13">
    <location>
        <begin position="316"/>
        <end position="345"/>
    </location>
</feature>
<feature type="active site" evidence="11">
    <location>
        <position position="251"/>
    </location>
</feature>
<comment type="catalytic activity">
    <reaction evidence="10">
        <text>N(4)-(alpha-D-Man-(1-&gt;2)-alpha-D-Man-(1-&gt;2)-alpha-D-Man-(1-&gt;3)-[alpha-D-Man-(1-&gt;2)-alpha-D-Man-(1-&gt;3)-[alpha-D-Man-(1-&gt;2)-alpha-D-Man-(1-&gt;6)]-alpha-D-Man-(1-&gt;6)]-beta-D-Man-(1-&gt;4)-beta-D-GlcNAc-(1-&gt;4)-beta-D-GlcNAc)-L-asparaginyl-[protein] (N-glucan mannose isomer 9A1,2,3B1,2,3) + 4 H2O = N(4)-(alpha-D-Man-(1-&gt;3)-[alpha-D-Man-(1-&gt;3)-[alpha-D-Man-(1-&gt;6)]-alpha-D-Man-(1-&gt;6)]-beta-D-Man-(1-&gt;4)-beta-D-GlcNAc-(1-&gt;4)-beta-D-GlcNAc)-L-asparaginyl-[protein] (N-glucan mannose isomer 5A1,2) + 4 beta-D-mannose</text>
        <dbReference type="Rhea" id="RHEA:56008"/>
        <dbReference type="Rhea" id="RHEA-COMP:14356"/>
        <dbReference type="Rhea" id="RHEA-COMP:14367"/>
        <dbReference type="ChEBI" id="CHEBI:15377"/>
        <dbReference type="ChEBI" id="CHEBI:28563"/>
        <dbReference type="ChEBI" id="CHEBI:59087"/>
        <dbReference type="ChEBI" id="CHEBI:139493"/>
        <dbReference type="EC" id="3.2.1.113"/>
    </reaction>
</comment>
<dbReference type="EMBL" id="JARJCW010000020">
    <property type="protein sequence ID" value="KAJ7213897.1"/>
    <property type="molecule type" value="Genomic_DNA"/>
</dbReference>
<evidence type="ECO:0000256" key="10">
    <source>
        <dbReference type="ARBA" id="ARBA00048605"/>
    </source>
</evidence>
<comment type="caution">
    <text evidence="16">The sequence shown here is derived from an EMBL/GenBank/DDBJ whole genome shotgun (WGS) entry which is preliminary data.</text>
</comment>
<dbReference type="InterPro" id="IPR050749">
    <property type="entry name" value="Glycosyl_Hydrolase_47"/>
</dbReference>
<dbReference type="GO" id="GO:0005975">
    <property type="term" value="P:carbohydrate metabolic process"/>
    <property type="evidence" value="ECO:0007669"/>
    <property type="project" value="InterPro"/>
</dbReference>
<comment type="catalytic activity">
    <reaction evidence="9">
        <text>N(4)-(alpha-D-Man-(1-&gt;2)-alpha-D-Man-(1-&gt;2)-alpha-D-Man-(1-&gt;3)-[alpha-D-Man-(1-&gt;3)-[alpha-D-Man-(1-&gt;2)-alpha-D-Man-(1-&gt;6)]-alpha-D-Man-(1-&gt;6)]-beta-D-Man-(1-&gt;4)-beta-D-GlcNAc-(1-&gt;4)-beta-D-GlcNAc)-L-asparaginyl-[protein] (N-glucan mannose isomer 8A1,2,3B1,3) + 3 H2O = N(4)-(alpha-D-Man-(1-&gt;3)-[alpha-D-Man-(1-&gt;3)-[alpha-D-Man-(1-&gt;6)]-alpha-D-Man-(1-&gt;6)]-beta-D-Man-(1-&gt;4)-beta-D-GlcNAc-(1-&gt;4)-beta-D-GlcNAc)-L-asparaginyl-[protein] (N-glucan mannose isomer 5A1,2) + 3 beta-D-mannose</text>
        <dbReference type="Rhea" id="RHEA:56028"/>
        <dbReference type="Rhea" id="RHEA-COMP:14358"/>
        <dbReference type="Rhea" id="RHEA-COMP:14367"/>
        <dbReference type="ChEBI" id="CHEBI:15377"/>
        <dbReference type="ChEBI" id="CHEBI:28563"/>
        <dbReference type="ChEBI" id="CHEBI:59087"/>
        <dbReference type="ChEBI" id="CHEBI:60628"/>
        <dbReference type="EC" id="3.2.1.113"/>
    </reaction>
</comment>
<keyword evidence="4 15" id="KW-0732">Signal</keyword>
<evidence type="ECO:0000256" key="12">
    <source>
        <dbReference type="PIRSR" id="PIRSR601382-2"/>
    </source>
</evidence>
<proteinExistence type="inferred from homology"/>
<dbReference type="Gene3D" id="1.50.10.10">
    <property type="match status" value="1"/>
</dbReference>
<feature type="chain" id="PRO_5042197073" description="alpha-1,2-Mannosidase" evidence="15">
    <location>
        <begin position="19"/>
        <end position="527"/>
    </location>
</feature>
<feature type="active site" description="Proton donor" evidence="11">
    <location>
        <position position="121"/>
    </location>
</feature>
<dbReference type="InterPro" id="IPR036026">
    <property type="entry name" value="Seven-hairpin_glycosidases"/>
</dbReference>
<dbReference type="GO" id="GO:0016020">
    <property type="term" value="C:membrane"/>
    <property type="evidence" value="ECO:0007669"/>
    <property type="project" value="InterPro"/>
</dbReference>
<dbReference type="EC" id="3.2.1.-" evidence="14"/>
<dbReference type="GO" id="GO:0005783">
    <property type="term" value="C:endoplasmic reticulum"/>
    <property type="evidence" value="ECO:0007669"/>
    <property type="project" value="TreeGrafter"/>
</dbReference>
<dbReference type="PROSITE" id="PS51257">
    <property type="entry name" value="PROKAR_LIPOPROTEIN"/>
    <property type="match status" value="1"/>
</dbReference>
<keyword evidence="17" id="KW-1185">Reference proteome</keyword>
<feature type="binding site" evidence="12">
    <location>
        <position position="487"/>
    </location>
    <ligand>
        <name>Ca(2+)</name>
        <dbReference type="ChEBI" id="CHEBI:29108"/>
    </ligand>
</feature>
<evidence type="ECO:0000256" key="14">
    <source>
        <dbReference type="RuleBase" id="RU361193"/>
    </source>
</evidence>
<dbReference type="SUPFAM" id="SSF48225">
    <property type="entry name" value="Seven-hairpin glycosidases"/>
    <property type="match status" value="1"/>
</dbReference>
<dbReference type="InterPro" id="IPR001382">
    <property type="entry name" value="Glyco_hydro_47"/>
</dbReference>
<comment type="pathway">
    <text evidence="2">Protein modification; protein glycosylation.</text>
</comment>
<keyword evidence="8 14" id="KW-0326">Glycosidase</keyword>
<dbReference type="GO" id="GO:0005509">
    <property type="term" value="F:calcium ion binding"/>
    <property type="evidence" value="ECO:0007669"/>
    <property type="project" value="InterPro"/>
</dbReference>
<evidence type="ECO:0000256" key="8">
    <source>
        <dbReference type="ARBA" id="ARBA00023295"/>
    </source>
</evidence>
<evidence type="ECO:0000256" key="7">
    <source>
        <dbReference type="ARBA" id="ARBA00023180"/>
    </source>
</evidence>
<evidence type="ECO:0000313" key="17">
    <source>
        <dbReference type="Proteomes" id="UP001219525"/>
    </source>
</evidence>
<evidence type="ECO:0000256" key="4">
    <source>
        <dbReference type="ARBA" id="ARBA00022729"/>
    </source>
</evidence>
<dbReference type="PANTHER" id="PTHR11742">
    <property type="entry name" value="MANNOSYL-OLIGOSACCHARIDE ALPHA-1,2-MANNOSIDASE-RELATED"/>
    <property type="match status" value="1"/>
</dbReference>
<keyword evidence="12" id="KW-0479">Metal-binding</keyword>
<organism evidence="16 17">
    <name type="scientific">Mycena pura</name>
    <dbReference type="NCBI Taxonomy" id="153505"/>
    <lineage>
        <taxon>Eukaryota</taxon>
        <taxon>Fungi</taxon>
        <taxon>Dikarya</taxon>
        <taxon>Basidiomycota</taxon>
        <taxon>Agaricomycotina</taxon>
        <taxon>Agaricomycetes</taxon>
        <taxon>Agaricomycetidae</taxon>
        <taxon>Agaricales</taxon>
        <taxon>Marasmiineae</taxon>
        <taxon>Mycenaceae</taxon>
        <taxon>Mycena</taxon>
    </lineage>
</organism>
<reference evidence="16" key="1">
    <citation type="submission" date="2023-03" db="EMBL/GenBank/DDBJ databases">
        <title>Massive genome expansion in bonnet fungi (Mycena s.s.) driven by repeated elements and novel gene families across ecological guilds.</title>
        <authorList>
            <consortium name="Lawrence Berkeley National Laboratory"/>
            <person name="Harder C.B."/>
            <person name="Miyauchi S."/>
            <person name="Viragh M."/>
            <person name="Kuo A."/>
            <person name="Thoen E."/>
            <person name="Andreopoulos B."/>
            <person name="Lu D."/>
            <person name="Skrede I."/>
            <person name="Drula E."/>
            <person name="Henrissat B."/>
            <person name="Morin E."/>
            <person name="Kohler A."/>
            <person name="Barry K."/>
            <person name="LaButti K."/>
            <person name="Morin E."/>
            <person name="Salamov A."/>
            <person name="Lipzen A."/>
            <person name="Mereny Z."/>
            <person name="Hegedus B."/>
            <person name="Baldrian P."/>
            <person name="Stursova M."/>
            <person name="Weitz H."/>
            <person name="Taylor A."/>
            <person name="Grigoriev I.V."/>
            <person name="Nagy L.G."/>
            <person name="Martin F."/>
            <person name="Kauserud H."/>
        </authorList>
    </citation>
    <scope>NUCLEOTIDE SEQUENCE</scope>
    <source>
        <strain evidence="16">9144</strain>
    </source>
</reference>
<sequence length="527" mass="57329">MRLLCTFAVLGLSSCALAGGVTVQKQGLQVPNKYKSQRDAVQKIFTTSWDAYRQFAFGHDELLPVSKGTGDDLGGWGATIVDALGTFLVMGLNDDFNSTLDFISKVDFNTSPVPGTVSVFETTIRWVGGLLSAYELSNKQHPILLEKAKEVADKMAFAWIGDNAIPFGHIDFSDNSPDEDITNIAEAGTLSLEWFTLSEFTGNQTYAKLAVGSVEQIASLGTPLPGLAPQLIDPSSGQFADAYITWGGGSDSYFEYLLKFARLTNTDNTVFIDTWKSAVDSSIQHLLKFSTVGNHAYLADQDDQGLIRHVGSHLACFYAGNWLLGGKLLNNQTIVDIALQLNDGCWNTYASTATGIGPETFAFISADGNFTGGGSISPAQLAFFEKNGFYITGSDYIQRPEVLESNFYAWRVTGDTKYLDRAQAAVASFNKFLPTTVAFACLNDVNNPNGGFIDDMESFWFAEVLKYLYLTFDDPSHISLDEFVFNTECHPLKAPPALNSYGSGKAVSGKPFTPHFTNAPRPAVSPH</sequence>
<dbReference type="AlphaFoldDB" id="A0AAD6VIJ4"/>
<evidence type="ECO:0000256" key="2">
    <source>
        <dbReference type="ARBA" id="ARBA00004922"/>
    </source>
</evidence>
<gene>
    <name evidence="16" type="ORF">GGX14DRAFT_617683</name>
</gene>
<dbReference type="Pfam" id="PF01532">
    <property type="entry name" value="Glyco_hydro_47"/>
    <property type="match status" value="1"/>
</dbReference>
<dbReference type="InterPro" id="IPR012341">
    <property type="entry name" value="6hp_glycosidase-like_sf"/>
</dbReference>
<dbReference type="PRINTS" id="PR00747">
    <property type="entry name" value="GLYHDRLASE47"/>
</dbReference>
<evidence type="ECO:0000256" key="6">
    <source>
        <dbReference type="ARBA" id="ARBA00023157"/>
    </source>
</evidence>
<name>A0AAD6VIJ4_9AGAR</name>
<dbReference type="GO" id="GO:0036503">
    <property type="term" value="P:ERAD pathway"/>
    <property type="evidence" value="ECO:0007669"/>
    <property type="project" value="UniProtKB-ARBA"/>
</dbReference>
<evidence type="ECO:0000256" key="3">
    <source>
        <dbReference type="ARBA" id="ARBA00007658"/>
    </source>
</evidence>